<evidence type="ECO:0000313" key="3">
    <source>
        <dbReference type="Proteomes" id="UP000501690"/>
    </source>
</evidence>
<sequence length="54" mass="6082">MGEEGKPDAQLFQLLSNLLLQHYISFVHVSIMNDFWIIVMQGKQKAFIASAMAA</sequence>
<gene>
    <name evidence="2" type="ORF">DEO72_LG6g605</name>
</gene>
<evidence type="ECO:0000256" key="1">
    <source>
        <dbReference type="SAM" id="Phobius"/>
    </source>
</evidence>
<accession>A0A4D6M5P8</accession>
<dbReference type="AlphaFoldDB" id="A0A4D6M5P8"/>
<organism evidence="2 3">
    <name type="scientific">Vigna unguiculata</name>
    <name type="common">Cowpea</name>
    <dbReference type="NCBI Taxonomy" id="3917"/>
    <lineage>
        <taxon>Eukaryota</taxon>
        <taxon>Viridiplantae</taxon>
        <taxon>Streptophyta</taxon>
        <taxon>Embryophyta</taxon>
        <taxon>Tracheophyta</taxon>
        <taxon>Spermatophyta</taxon>
        <taxon>Magnoliopsida</taxon>
        <taxon>eudicotyledons</taxon>
        <taxon>Gunneridae</taxon>
        <taxon>Pentapetalae</taxon>
        <taxon>rosids</taxon>
        <taxon>fabids</taxon>
        <taxon>Fabales</taxon>
        <taxon>Fabaceae</taxon>
        <taxon>Papilionoideae</taxon>
        <taxon>50 kb inversion clade</taxon>
        <taxon>NPAAA clade</taxon>
        <taxon>indigoferoid/millettioid clade</taxon>
        <taxon>Phaseoleae</taxon>
        <taxon>Vigna</taxon>
    </lineage>
</organism>
<keyword evidence="3" id="KW-1185">Reference proteome</keyword>
<name>A0A4D6M5P8_VIGUN</name>
<keyword evidence="1" id="KW-1133">Transmembrane helix</keyword>
<evidence type="ECO:0000313" key="2">
    <source>
        <dbReference type="EMBL" id="QCD95908.1"/>
    </source>
</evidence>
<keyword evidence="1" id="KW-0812">Transmembrane</keyword>
<feature type="transmembrane region" description="Helical" evidence="1">
    <location>
        <begin position="20"/>
        <end position="39"/>
    </location>
</feature>
<dbReference type="EMBL" id="CP039350">
    <property type="protein sequence ID" value="QCD95908.1"/>
    <property type="molecule type" value="Genomic_DNA"/>
</dbReference>
<reference evidence="2 3" key="1">
    <citation type="submission" date="2019-04" db="EMBL/GenBank/DDBJ databases">
        <title>An improved genome assembly and genetic linkage map for asparagus bean, Vigna unguiculata ssp. sesquipedialis.</title>
        <authorList>
            <person name="Xia Q."/>
            <person name="Zhang R."/>
            <person name="Dong Y."/>
        </authorList>
    </citation>
    <scope>NUCLEOTIDE SEQUENCE [LARGE SCALE GENOMIC DNA]</scope>
    <source>
        <tissue evidence="2">Leaf</tissue>
    </source>
</reference>
<keyword evidence="1" id="KW-0472">Membrane</keyword>
<dbReference type="Proteomes" id="UP000501690">
    <property type="component" value="Linkage Group LG6"/>
</dbReference>
<protein>
    <submittedName>
        <fullName evidence="2">Uncharacterized protein</fullName>
    </submittedName>
</protein>
<proteinExistence type="predicted"/>